<evidence type="ECO:0000313" key="4">
    <source>
        <dbReference type="EMBL" id="VIP01005.1"/>
    </source>
</evidence>
<dbReference type="CDD" id="cd04301">
    <property type="entry name" value="NAT_SF"/>
    <property type="match status" value="1"/>
</dbReference>
<proteinExistence type="predicted"/>
<dbReference type="RefSeq" id="WP_162656201.1">
    <property type="nucleotide sequence ID" value="NZ_LR593887.1"/>
</dbReference>
<dbReference type="EMBL" id="LR593887">
    <property type="protein sequence ID" value="VTR97434.1"/>
    <property type="molecule type" value="Genomic_DNA"/>
</dbReference>
<evidence type="ECO:0000259" key="3">
    <source>
        <dbReference type="PROSITE" id="PS51186"/>
    </source>
</evidence>
<protein>
    <recommendedName>
        <fullName evidence="3">N-acetyltransferase domain-containing protein</fullName>
    </recommendedName>
</protein>
<dbReference type="AlphaFoldDB" id="A0A6C2YIU5"/>
<dbReference type="KEGG" id="tim:GMBLW1_29550"/>
<accession>A0A6C2YIU5</accession>
<evidence type="ECO:0000313" key="5">
    <source>
        <dbReference type="Proteomes" id="UP000464378"/>
    </source>
</evidence>
<dbReference type="InterPro" id="IPR050832">
    <property type="entry name" value="Bact_Acetyltransf"/>
</dbReference>
<keyword evidence="1 4" id="KW-0808">Transferase</keyword>
<dbReference type="InterPro" id="IPR016181">
    <property type="entry name" value="Acyl_CoA_acyltransferase"/>
</dbReference>
<dbReference type="Gene3D" id="3.40.630.30">
    <property type="match status" value="1"/>
</dbReference>
<sequence length="168" mass="18478">MIRATLPDDHDAVIDIAIAAGLVPAEYSAGLSDVFHQSLSGTSDSEQLWLTFVAESHPVGVAYVAPERWADGVWNMLMIAVRPHTQRHGIGQQLVAAIEARLQDRGARILIADTSGLPEFVGARSFYHRCGFHEEARIRDYWKVGDDKITFRKVLLAPTAAPESRGSE</sequence>
<gene>
    <name evidence="4" type="ORF">GMBLW1_29550</name>
</gene>
<dbReference type="GO" id="GO:0016747">
    <property type="term" value="F:acyltransferase activity, transferring groups other than amino-acyl groups"/>
    <property type="evidence" value="ECO:0007669"/>
    <property type="project" value="InterPro"/>
</dbReference>
<evidence type="ECO:0000256" key="1">
    <source>
        <dbReference type="ARBA" id="ARBA00022679"/>
    </source>
</evidence>
<dbReference type="PANTHER" id="PTHR43877">
    <property type="entry name" value="AMINOALKYLPHOSPHONATE N-ACETYLTRANSFERASE-RELATED-RELATED"/>
    <property type="match status" value="1"/>
</dbReference>
<keyword evidence="2" id="KW-0012">Acyltransferase</keyword>
<name>A0A6C2YIU5_9BACT</name>
<evidence type="ECO:0000256" key="2">
    <source>
        <dbReference type="ARBA" id="ARBA00023315"/>
    </source>
</evidence>
<feature type="domain" description="N-acetyltransferase" evidence="3">
    <location>
        <begin position="1"/>
        <end position="158"/>
    </location>
</feature>
<dbReference type="Proteomes" id="UP000464378">
    <property type="component" value="Chromosome"/>
</dbReference>
<dbReference type="InterPro" id="IPR000182">
    <property type="entry name" value="GNAT_dom"/>
</dbReference>
<organism evidence="4">
    <name type="scientific">Tuwongella immobilis</name>
    <dbReference type="NCBI Taxonomy" id="692036"/>
    <lineage>
        <taxon>Bacteria</taxon>
        <taxon>Pseudomonadati</taxon>
        <taxon>Planctomycetota</taxon>
        <taxon>Planctomycetia</taxon>
        <taxon>Gemmatales</taxon>
        <taxon>Gemmataceae</taxon>
        <taxon>Tuwongella</taxon>
    </lineage>
</organism>
<reference evidence="4" key="1">
    <citation type="submission" date="2019-04" db="EMBL/GenBank/DDBJ databases">
        <authorList>
            <consortium name="Science for Life Laboratories"/>
        </authorList>
    </citation>
    <scope>NUCLEOTIDE SEQUENCE</scope>
    <source>
        <strain evidence="4">MBLW1</strain>
    </source>
</reference>
<dbReference type="PROSITE" id="PS51186">
    <property type="entry name" value="GNAT"/>
    <property type="match status" value="1"/>
</dbReference>
<dbReference type="EMBL" id="LR586016">
    <property type="protein sequence ID" value="VIP01005.1"/>
    <property type="molecule type" value="Genomic_DNA"/>
</dbReference>
<keyword evidence="5" id="KW-1185">Reference proteome</keyword>
<dbReference type="InParanoid" id="A0A6C2YIU5"/>
<dbReference type="SUPFAM" id="SSF55729">
    <property type="entry name" value="Acyl-CoA N-acyltransferases (Nat)"/>
    <property type="match status" value="1"/>
</dbReference>
<dbReference type="Pfam" id="PF13508">
    <property type="entry name" value="Acetyltransf_7"/>
    <property type="match status" value="1"/>
</dbReference>